<evidence type="ECO:0000313" key="6">
    <source>
        <dbReference type="Proteomes" id="UP001521181"/>
    </source>
</evidence>
<dbReference type="PANTHER" id="PTHR30404">
    <property type="entry name" value="N-ACETYLMURAMOYL-L-ALANINE AMIDASE"/>
    <property type="match status" value="1"/>
</dbReference>
<dbReference type="RefSeq" id="WP_233675938.1">
    <property type="nucleotide sequence ID" value="NZ_JAJUOS010000003.1"/>
</dbReference>
<dbReference type="PANTHER" id="PTHR30404:SF0">
    <property type="entry name" value="N-ACETYLMURAMOYL-L-ALANINE AMIDASE AMIC"/>
    <property type="match status" value="1"/>
</dbReference>
<dbReference type="CDD" id="cd02696">
    <property type="entry name" value="MurNAc-LAA"/>
    <property type="match status" value="1"/>
</dbReference>
<comment type="caution">
    <text evidence="5">The sequence shown here is derived from an EMBL/GenBank/DDBJ whole genome shotgun (WGS) entry which is preliminary data.</text>
</comment>
<organism evidence="5 6">
    <name type="scientific">Rhodobacter flavimaris</name>
    <dbReference type="NCBI Taxonomy" id="2907145"/>
    <lineage>
        <taxon>Bacteria</taxon>
        <taxon>Pseudomonadati</taxon>
        <taxon>Pseudomonadota</taxon>
        <taxon>Alphaproteobacteria</taxon>
        <taxon>Rhodobacterales</taxon>
        <taxon>Rhodobacter group</taxon>
        <taxon>Rhodobacter</taxon>
    </lineage>
</organism>
<evidence type="ECO:0000259" key="4">
    <source>
        <dbReference type="SMART" id="SM00646"/>
    </source>
</evidence>
<reference evidence="5 6" key="1">
    <citation type="submission" date="2021-12" db="EMBL/GenBank/DDBJ databases">
        <title>Sinirhodobacter sp. WL0062 is a bacterium isolated from seawater.</title>
        <authorList>
            <person name="Wang L."/>
            <person name="He W."/>
            <person name="Zhang D.-F."/>
        </authorList>
    </citation>
    <scope>NUCLEOTIDE SEQUENCE [LARGE SCALE GENOMIC DNA]</scope>
    <source>
        <strain evidence="5 6">WL0062</strain>
    </source>
</reference>
<evidence type="ECO:0000313" key="5">
    <source>
        <dbReference type="EMBL" id="MCE5972934.1"/>
    </source>
</evidence>
<dbReference type="Pfam" id="PF11741">
    <property type="entry name" value="AMIN"/>
    <property type="match status" value="1"/>
</dbReference>
<accession>A0ABS8YWR6</accession>
<sequence length="404" mass="43729">MKRILLGIALAWLAGIGLVQAQDFSALARVEPARSHVRETDGKTEIVLGISQPVPFRAYLLDGPPRLVVDFREVDFTGQNPAELNEGGVLQGLRWGRFRPGWSRLVAELPGPMRLLEAVEETAPDAALVRVQLEPVSPDDFTARVGAPSSVLWDLPQPAVTDAPHRRQDGARPLRVVLDPGHGGIDPGAEADAQNEAVLVLTFARDLKEAMTRAGMEVLMTREEDVFVPLETRITVARAAGADLLLSLHADALEEGEATGATVYLLDDAAQDAASQKLAERHDRADLLAGVDLSGHDDAVAGVLMDLARVETHPRSLRLAQVLAGAIKAEGLKMHRHPVQGADFSVLKSPDIPSLLLELGFLSSEADRDRLLDAEWRKRMARAVVKGVESWAQADAAEARLLRK</sequence>
<dbReference type="Gene3D" id="3.40.630.40">
    <property type="entry name" value="Zn-dependent exopeptidases"/>
    <property type="match status" value="1"/>
</dbReference>
<name>A0ABS8YWR6_9RHOB</name>
<evidence type="ECO:0000256" key="1">
    <source>
        <dbReference type="ARBA" id="ARBA00001561"/>
    </source>
</evidence>
<dbReference type="Pfam" id="PF01520">
    <property type="entry name" value="Amidase_3"/>
    <property type="match status" value="1"/>
</dbReference>
<dbReference type="InterPro" id="IPR021731">
    <property type="entry name" value="AMIN_dom"/>
</dbReference>
<dbReference type="EC" id="3.5.1.28" evidence="2"/>
<dbReference type="InterPro" id="IPR050695">
    <property type="entry name" value="N-acetylmuramoyl_amidase_3"/>
</dbReference>
<keyword evidence="3 5" id="KW-0378">Hydrolase</keyword>
<evidence type="ECO:0000256" key="2">
    <source>
        <dbReference type="ARBA" id="ARBA00011901"/>
    </source>
</evidence>
<evidence type="ECO:0000256" key="3">
    <source>
        <dbReference type="ARBA" id="ARBA00022801"/>
    </source>
</evidence>
<dbReference type="SMART" id="SM00646">
    <property type="entry name" value="Ami_3"/>
    <property type="match status" value="1"/>
</dbReference>
<dbReference type="InterPro" id="IPR002508">
    <property type="entry name" value="MurNAc-LAA_cat"/>
</dbReference>
<dbReference type="EMBL" id="JAJUOS010000003">
    <property type="protein sequence ID" value="MCE5972934.1"/>
    <property type="molecule type" value="Genomic_DNA"/>
</dbReference>
<proteinExistence type="predicted"/>
<dbReference type="Proteomes" id="UP001521181">
    <property type="component" value="Unassembled WGS sequence"/>
</dbReference>
<comment type="catalytic activity">
    <reaction evidence="1">
        <text>Hydrolyzes the link between N-acetylmuramoyl residues and L-amino acid residues in certain cell-wall glycopeptides.</text>
        <dbReference type="EC" id="3.5.1.28"/>
    </reaction>
</comment>
<dbReference type="SUPFAM" id="SSF53187">
    <property type="entry name" value="Zn-dependent exopeptidases"/>
    <property type="match status" value="1"/>
</dbReference>
<dbReference type="GO" id="GO:0008745">
    <property type="term" value="F:N-acetylmuramoyl-L-alanine amidase activity"/>
    <property type="evidence" value="ECO:0007669"/>
    <property type="project" value="UniProtKB-EC"/>
</dbReference>
<dbReference type="Gene3D" id="2.60.40.3500">
    <property type="match status" value="1"/>
</dbReference>
<keyword evidence="6" id="KW-1185">Reference proteome</keyword>
<gene>
    <name evidence="5" type="ORF">LZA78_05530</name>
</gene>
<protein>
    <recommendedName>
        <fullName evidence="2">N-acetylmuramoyl-L-alanine amidase</fullName>
        <ecNumber evidence="2">3.5.1.28</ecNumber>
    </recommendedName>
</protein>
<feature type="domain" description="MurNAc-LAA" evidence="4">
    <location>
        <begin position="234"/>
        <end position="389"/>
    </location>
</feature>